<comment type="caution">
    <text evidence="1">The sequence shown here is derived from an EMBL/GenBank/DDBJ whole genome shotgun (WGS) entry which is preliminary data.</text>
</comment>
<proteinExistence type="predicted"/>
<name>A0A9P6GHY1_9PLEO</name>
<evidence type="ECO:0000313" key="2">
    <source>
        <dbReference type="Proteomes" id="UP000756921"/>
    </source>
</evidence>
<dbReference type="Proteomes" id="UP000756921">
    <property type="component" value="Unassembled WGS sequence"/>
</dbReference>
<reference evidence="1" key="1">
    <citation type="journal article" date="2020" name="Mol. Plant Microbe Interact.">
        <title>Genome Sequence of the Biocontrol Agent Coniothyrium minitans strain Conio (IMI 134523).</title>
        <authorList>
            <person name="Patel D."/>
            <person name="Shittu T.A."/>
            <person name="Baroncelli R."/>
            <person name="Muthumeenakshi S."/>
            <person name="Osborne T.H."/>
            <person name="Janganan T.K."/>
            <person name="Sreenivasaprasad S."/>
        </authorList>
    </citation>
    <scope>NUCLEOTIDE SEQUENCE</scope>
    <source>
        <strain evidence="1">Conio</strain>
    </source>
</reference>
<gene>
    <name evidence="1" type="ORF">PMIN01_05881</name>
</gene>
<sequence length="255" mass="29354">MAEYSNPQHRTHAHLSDRTLALSTKICRHLPRETRNQIYSHLGLEQETKRSRAIDHFTGPRFCAQFSRECLVWYFENVPPMLYHPFATADVEYFTRSCTGVKKIPGLTVVVEGTRTEHELGLLTEAIDRLKAGGCFDAIDRAFKVCIYIDMALNPCWRSANMEIETAVRTVQPVLQFFKERTSGNVRCFARLMNVEEREAREDGLDVTEHMEKSMDEILDCLGLFQYVGVDIAFSEEQRKATEAAERRKKLLEAI</sequence>
<accession>A0A9P6GHY1</accession>
<evidence type="ECO:0000313" key="1">
    <source>
        <dbReference type="EMBL" id="KAF9735966.1"/>
    </source>
</evidence>
<dbReference type="AlphaFoldDB" id="A0A9P6GHY1"/>
<dbReference type="OrthoDB" id="3669461at2759"/>
<dbReference type="EMBL" id="WJXW01000005">
    <property type="protein sequence ID" value="KAF9735966.1"/>
    <property type="molecule type" value="Genomic_DNA"/>
</dbReference>
<protein>
    <submittedName>
        <fullName evidence="1">Uncharacterized protein</fullName>
    </submittedName>
</protein>
<keyword evidence="2" id="KW-1185">Reference proteome</keyword>
<organism evidence="1 2">
    <name type="scientific">Paraphaeosphaeria minitans</name>
    <dbReference type="NCBI Taxonomy" id="565426"/>
    <lineage>
        <taxon>Eukaryota</taxon>
        <taxon>Fungi</taxon>
        <taxon>Dikarya</taxon>
        <taxon>Ascomycota</taxon>
        <taxon>Pezizomycotina</taxon>
        <taxon>Dothideomycetes</taxon>
        <taxon>Pleosporomycetidae</taxon>
        <taxon>Pleosporales</taxon>
        <taxon>Massarineae</taxon>
        <taxon>Didymosphaeriaceae</taxon>
        <taxon>Paraphaeosphaeria</taxon>
    </lineage>
</organism>